<dbReference type="Pfam" id="PF02519">
    <property type="entry name" value="Auxin_inducible"/>
    <property type="match status" value="1"/>
</dbReference>
<dbReference type="PANTHER" id="PTHR31374:SF19">
    <property type="entry name" value="F8A24.8 PROTEIN"/>
    <property type="match status" value="1"/>
</dbReference>
<evidence type="ECO:0000256" key="1">
    <source>
        <dbReference type="ARBA" id="ARBA00006974"/>
    </source>
</evidence>
<protein>
    <submittedName>
        <fullName evidence="3">Uncharacterized protein</fullName>
    </submittedName>
</protein>
<dbReference type="EMBL" id="CAMGYJ010000009">
    <property type="protein sequence ID" value="CAI0471399.1"/>
    <property type="molecule type" value="Genomic_DNA"/>
</dbReference>
<organism evidence="3 4">
    <name type="scientific">Linum tenue</name>
    <dbReference type="NCBI Taxonomy" id="586396"/>
    <lineage>
        <taxon>Eukaryota</taxon>
        <taxon>Viridiplantae</taxon>
        <taxon>Streptophyta</taxon>
        <taxon>Embryophyta</taxon>
        <taxon>Tracheophyta</taxon>
        <taxon>Spermatophyta</taxon>
        <taxon>Magnoliopsida</taxon>
        <taxon>eudicotyledons</taxon>
        <taxon>Gunneridae</taxon>
        <taxon>Pentapetalae</taxon>
        <taxon>rosids</taxon>
        <taxon>fabids</taxon>
        <taxon>Malpighiales</taxon>
        <taxon>Linaceae</taxon>
        <taxon>Linum</taxon>
    </lineage>
</organism>
<evidence type="ECO:0000313" key="4">
    <source>
        <dbReference type="Proteomes" id="UP001154282"/>
    </source>
</evidence>
<dbReference type="InterPro" id="IPR003676">
    <property type="entry name" value="SAUR_fam"/>
</dbReference>
<reference evidence="3" key="1">
    <citation type="submission" date="2022-08" db="EMBL/GenBank/DDBJ databases">
        <authorList>
            <person name="Gutierrez-Valencia J."/>
        </authorList>
    </citation>
    <scope>NUCLEOTIDE SEQUENCE</scope>
</reference>
<keyword evidence="4" id="KW-1185">Reference proteome</keyword>
<evidence type="ECO:0000256" key="2">
    <source>
        <dbReference type="SAM" id="MobiDB-lite"/>
    </source>
</evidence>
<name>A0AAV0PJX4_9ROSI</name>
<comment type="similarity">
    <text evidence="1">Belongs to the ARG7 family.</text>
</comment>
<feature type="region of interest" description="Disordered" evidence="2">
    <location>
        <begin position="36"/>
        <end position="58"/>
    </location>
</feature>
<sequence length="131" mass="14742">MFNKDESLRSLMMLKLFTRKLQRGLLVMGSRGGQRLKSIPELDEEDKDAGKLPPNDVKKGQFAVTATKGGKTTRFVVELDDLNDPEFLELLEQAEDEFGFGQEGVLAVPCHPEELQRVLHGGKVRRASTEW</sequence>
<comment type="caution">
    <text evidence="3">The sequence shown here is derived from an EMBL/GenBank/DDBJ whole genome shotgun (WGS) entry which is preliminary data.</text>
</comment>
<evidence type="ECO:0000313" key="3">
    <source>
        <dbReference type="EMBL" id="CAI0471399.1"/>
    </source>
</evidence>
<gene>
    <name evidence="3" type="ORF">LITE_LOCUS38891</name>
</gene>
<dbReference type="Proteomes" id="UP001154282">
    <property type="component" value="Unassembled WGS sequence"/>
</dbReference>
<dbReference type="PANTHER" id="PTHR31374">
    <property type="entry name" value="AUXIN-INDUCED PROTEIN-LIKE-RELATED"/>
    <property type="match status" value="1"/>
</dbReference>
<dbReference type="GO" id="GO:0009733">
    <property type="term" value="P:response to auxin"/>
    <property type="evidence" value="ECO:0007669"/>
    <property type="project" value="InterPro"/>
</dbReference>
<accession>A0AAV0PJX4</accession>
<dbReference type="AlphaFoldDB" id="A0AAV0PJX4"/>
<proteinExistence type="inferred from homology"/>